<proteinExistence type="predicted"/>
<organism evidence="1 2">
    <name type="scientific">Streptosporangium lutulentum</name>
    <dbReference type="NCBI Taxonomy" id="1461250"/>
    <lineage>
        <taxon>Bacteria</taxon>
        <taxon>Bacillati</taxon>
        <taxon>Actinomycetota</taxon>
        <taxon>Actinomycetes</taxon>
        <taxon>Streptosporangiales</taxon>
        <taxon>Streptosporangiaceae</taxon>
        <taxon>Streptosporangium</taxon>
    </lineage>
</organism>
<comment type="caution">
    <text evidence="1">The sequence shown here is derived from an EMBL/GenBank/DDBJ whole genome shotgun (WGS) entry which is preliminary data.</text>
</comment>
<reference evidence="1 2" key="1">
    <citation type="submission" date="2023-07" db="EMBL/GenBank/DDBJ databases">
        <title>Sequencing the genomes of 1000 actinobacteria strains.</title>
        <authorList>
            <person name="Klenk H.-P."/>
        </authorList>
    </citation>
    <scope>NUCLEOTIDE SEQUENCE [LARGE SCALE GENOMIC DNA]</scope>
    <source>
        <strain evidence="1 2">DSM 46740</strain>
    </source>
</reference>
<protein>
    <submittedName>
        <fullName evidence="1">Uncharacterized protein</fullName>
    </submittedName>
</protein>
<accession>A0ABT9Q9A1</accession>
<gene>
    <name evidence="1" type="ORF">J2853_002510</name>
</gene>
<keyword evidence="2" id="KW-1185">Reference proteome</keyword>
<evidence type="ECO:0000313" key="1">
    <source>
        <dbReference type="EMBL" id="MDP9843299.1"/>
    </source>
</evidence>
<dbReference type="EMBL" id="JAUSQU010000001">
    <property type="protein sequence ID" value="MDP9843299.1"/>
    <property type="molecule type" value="Genomic_DNA"/>
</dbReference>
<name>A0ABT9Q9A1_9ACTN</name>
<dbReference type="Proteomes" id="UP001225356">
    <property type="component" value="Unassembled WGS sequence"/>
</dbReference>
<sequence>MMKRPRLNVDQRQYLGLILDEAFGTDVRPEAARLVLGRFFAALSDWCEPDLFTLGYTGWREADRDRVREDLTEIRNQVGPMRLIVGFDPEKRTPTGGDMHAYDWGQEAPGVIVECLPAPWDIPELARSAGPYRNGAIVERVLAATGSKAMLAHLHPSSRGAAGTAAYAKFRRLDVVRRSAV</sequence>
<dbReference type="RefSeq" id="WP_307557419.1">
    <property type="nucleotide sequence ID" value="NZ_JAUSQU010000001.1"/>
</dbReference>
<evidence type="ECO:0000313" key="2">
    <source>
        <dbReference type="Proteomes" id="UP001225356"/>
    </source>
</evidence>